<dbReference type="EMBL" id="CP117826">
    <property type="protein sequence ID" value="XCC62076.1"/>
    <property type="molecule type" value="Genomic_DNA"/>
</dbReference>
<evidence type="ECO:0008006" key="7">
    <source>
        <dbReference type="Google" id="ProtNLM"/>
    </source>
</evidence>
<feature type="chain" id="PRO_5043448248" description="DUF11 domain-containing protein" evidence="3">
    <location>
        <begin position="28"/>
        <end position="571"/>
    </location>
</feature>
<feature type="compositionally biased region" description="Basic and acidic residues" evidence="1">
    <location>
        <begin position="537"/>
        <end position="546"/>
    </location>
</feature>
<name>A0AAU8A8B2_9FIRM</name>
<reference evidence="6" key="1">
    <citation type="submission" date="2023-02" db="EMBL/GenBank/DDBJ databases">
        <title>Gut commensal Christensenella minuta modulates host metabolism via a new class of secondary bile acids.</title>
        <authorList>
            <person name="Liu C."/>
        </authorList>
    </citation>
    <scope>NUCLEOTIDE SEQUENCE</scope>
    <source>
        <strain evidence="6">CA70</strain>
    </source>
</reference>
<keyword evidence="2" id="KW-0812">Transmembrane</keyword>
<dbReference type="NCBIfam" id="TIGR01451">
    <property type="entry name" value="B_ant_repeat"/>
    <property type="match status" value="1"/>
</dbReference>
<accession>A0AAU8A8B2</accession>
<dbReference type="Pfam" id="PF24346">
    <property type="entry name" value="DUF7507"/>
    <property type="match status" value="1"/>
</dbReference>
<feature type="region of interest" description="Disordered" evidence="1">
    <location>
        <begin position="496"/>
        <end position="571"/>
    </location>
</feature>
<dbReference type="InterPro" id="IPR055354">
    <property type="entry name" value="DUF7507"/>
</dbReference>
<evidence type="ECO:0000256" key="3">
    <source>
        <dbReference type="SAM" id="SignalP"/>
    </source>
</evidence>
<organism evidence="6">
    <name type="scientific">Christensenella massiliensis</name>
    <dbReference type="NCBI Taxonomy" id="1805714"/>
    <lineage>
        <taxon>Bacteria</taxon>
        <taxon>Bacillati</taxon>
        <taxon>Bacillota</taxon>
        <taxon>Clostridia</taxon>
        <taxon>Christensenellales</taxon>
        <taxon>Christensenellaceae</taxon>
        <taxon>Christensenella</taxon>
    </lineage>
</organism>
<keyword evidence="3" id="KW-0732">Signal</keyword>
<dbReference type="InterPro" id="IPR001434">
    <property type="entry name" value="OmcB-like_DUF11"/>
</dbReference>
<evidence type="ECO:0000259" key="5">
    <source>
        <dbReference type="Pfam" id="PF24346"/>
    </source>
</evidence>
<proteinExistence type="predicted"/>
<gene>
    <name evidence="6" type="ORF">PUP29_11170</name>
</gene>
<keyword evidence="2" id="KW-1133">Transmembrane helix</keyword>
<keyword evidence="2" id="KW-0472">Membrane</keyword>
<feature type="compositionally biased region" description="Basic and acidic residues" evidence="1">
    <location>
        <begin position="496"/>
        <end position="515"/>
    </location>
</feature>
<evidence type="ECO:0000256" key="1">
    <source>
        <dbReference type="SAM" id="MobiDB-lite"/>
    </source>
</evidence>
<dbReference type="RefSeq" id="WP_353423359.1">
    <property type="nucleotide sequence ID" value="NZ_CP117826.1"/>
</dbReference>
<feature type="domain" description="DUF11" evidence="4">
    <location>
        <begin position="249"/>
        <end position="338"/>
    </location>
</feature>
<feature type="compositionally biased region" description="Low complexity" evidence="1">
    <location>
        <begin position="520"/>
        <end position="531"/>
    </location>
</feature>
<feature type="signal peptide" evidence="3">
    <location>
        <begin position="1"/>
        <end position="27"/>
    </location>
</feature>
<evidence type="ECO:0000259" key="4">
    <source>
        <dbReference type="Pfam" id="PF01345"/>
    </source>
</evidence>
<feature type="domain" description="DUF7507" evidence="5">
    <location>
        <begin position="143"/>
        <end position="205"/>
    </location>
</feature>
<sequence length="571" mass="61239">MKKIVAILLAAVLAVTLCISMSATAFAASSIKITASVSPGSLTGAGTVSVKVTVQNGSDGEINDVTVEFPDGDSENIGSIAAGESGTRSDSAWHVSEDMLDTDLIFSASFTDEDGDTQTIKTNPLTISKEDSKAAASASASASEDSVESGERVTFTFSLKNEGNVTLEDASLTSPDSGQFSDSQLHKTFTLEPGETKILKWTVSLKESVDISPVFTYTADGEEHTAKADRVSVTVDGAEPSASQDEDSLEVVASADKTQVSAGDTVSFEVTVRNHGSADLENLKVTDGDGNEVDFTGDRLDAGSAAKGTLELTVQETSDFVFTAKAEDEDGNTVEAKSEPIEVTVDAVDLTTALTMDVSFIPEISQAGPVDFTFKVKNNSGQELKNIVISEATLGTIATIESMTAAEQDITQQIQVAQTTSYVFTISGELPDGTKLQSQTQQPATVTVKQAAGGMGTMLILFVVIIAAIIAVAIALAVLIHKNKKAGYTAFGKRRDCREVPQRPRQEPTRNRPAERSYGQQRPPQVHQQPRQQKRQMPREQIEPRRQQPRQKQQRQPVDKKNTRYSDRNKF</sequence>
<dbReference type="AlphaFoldDB" id="A0AAU8A8B2"/>
<dbReference type="Gene3D" id="2.60.40.10">
    <property type="entry name" value="Immunoglobulins"/>
    <property type="match status" value="2"/>
</dbReference>
<feature type="transmembrane region" description="Helical" evidence="2">
    <location>
        <begin position="458"/>
        <end position="480"/>
    </location>
</feature>
<dbReference type="InterPro" id="IPR013783">
    <property type="entry name" value="Ig-like_fold"/>
</dbReference>
<evidence type="ECO:0000313" key="6">
    <source>
        <dbReference type="EMBL" id="XCC62076.1"/>
    </source>
</evidence>
<dbReference type="InterPro" id="IPR047589">
    <property type="entry name" value="DUF11_rpt"/>
</dbReference>
<protein>
    <recommendedName>
        <fullName evidence="7">DUF11 domain-containing protein</fullName>
    </recommendedName>
</protein>
<feature type="compositionally biased region" description="Basic and acidic residues" evidence="1">
    <location>
        <begin position="557"/>
        <end position="571"/>
    </location>
</feature>
<dbReference type="Pfam" id="PF01345">
    <property type="entry name" value="DUF11"/>
    <property type="match status" value="1"/>
</dbReference>
<evidence type="ECO:0000256" key="2">
    <source>
        <dbReference type="SAM" id="Phobius"/>
    </source>
</evidence>